<proteinExistence type="predicted"/>
<keyword evidence="1" id="KW-0732">Signal</keyword>
<dbReference type="Proteomes" id="UP000025241">
    <property type="component" value="Chromosome I"/>
</dbReference>
<dbReference type="eggNOG" id="ENOG503096N">
    <property type="taxonomic scope" value="Bacteria"/>
</dbReference>
<dbReference type="Pfam" id="PF10029">
    <property type="entry name" value="DUF2271"/>
    <property type="match status" value="1"/>
</dbReference>
<dbReference type="AlphaFoldDB" id="A0A024HGV5"/>
<reference evidence="2 3" key="2">
    <citation type="submission" date="2014-05" db="EMBL/GenBank/DDBJ databases">
        <title>Genome sequence of the 3-chlorobenzoate degrading bacterium Pseudomonas knackmussii B13 shows multiple evidence for horizontal gene transfer.</title>
        <authorList>
            <person name="Miyazaki R."/>
            <person name="Bertelli C."/>
            <person name="Falquet L."/>
            <person name="Robinson-Rechavi M."/>
            <person name="Gharib W."/>
            <person name="Roy S."/>
            <person name="Van der Meer J.R."/>
        </authorList>
    </citation>
    <scope>NUCLEOTIDE SEQUENCE [LARGE SCALE GENOMIC DNA]</scope>
    <source>
        <strain evidence="2 3">B13</strain>
    </source>
</reference>
<evidence type="ECO:0000313" key="3">
    <source>
        <dbReference type="Proteomes" id="UP000025241"/>
    </source>
</evidence>
<name>A0A024HGV5_PSEKB</name>
<keyword evidence="3" id="KW-1185">Reference proteome</keyword>
<dbReference type="InterPro" id="IPR014469">
    <property type="entry name" value="DUF2271"/>
</dbReference>
<dbReference type="OrthoDB" id="6057843at2"/>
<protein>
    <recommendedName>
        <fullName evidence="4">Tat pathway signal protein</fullName>
    </recommendedName>
</protein>
<accession>A0A024HGV5</accession>
<gene>
    <name evidence="2" type="ORF">PKB_2928</name>
</gene>
<organism evidence="2 3">
    <name type="scientific">Pseudomonas knackmussii (strain DSM 6978 / CCUG 54928 / LMG 23759 / B13)</name>
    <dbReference type="NCBI Taxonomy" id="1301098"/>
    <lineage>
        <taxon>Bacteria</taxon>
        <taxon>Pseudomonadati</taxon>
        <taxon>Pseudomonadota</taxon>
        <taxon>Gammaproteobacteria</taxon>
        <taxon>Pseudomonadales</taxon>
        <taxon>Pseudomonadaceae</taxon>
        <taxon>Pseudomonas</taxon>
    </lineage>
</organism>
<feature type="chain" id="PRO_5001533256" description="Tat pathway signal protein" evidence="1">
    <location>
        <begin position="21"/>
        <end position="156"/>
    </location>
</feature>
<dbReference type="STRING" id="1301098.PKB_2928"/>
<dbReference type="HOGENOM" id="CLU_134428_1_0_6"/>
<dbReference type="RefSeq" id="WP_043252771.1">
    <property type="nucleotide sequence ID" value="NZ_HG322950.1"/>
</dbReference>
<feature type="signal peptide" evidence="1">
    <location>
        <begin position="1"/>
        <end position="20"/>
    </location>
</feature>
<dbReference type="EMBL" id="HG322950">
    <property type="protein sequence ID" value="CDF84275.1"/>
    <property type="molecule type" value="Genomic_DNA"/>
</dbReference>
<sequence length="156" mass="16429">MKAPLITLAVAGAIAGPAFAQAGEVTLSTTLKDYSGRKAYLAIYLTDAQGHYQKTLYVAGKKPKYYRHLTDWAHGSGLRPAEFDGLSGASVGAGDNLTVSAQIADNLIDAGYEIRIDSAVEDQQENRAEVKVPLTRAGAGKAVAGSGYVSSFSYKL</sequence>
<evidence type="ECO:0000313" key="2">
    <source>
        <dbReference type="EMBL" id="CDF84275.1"/>
    </source>
</evidence>
<dbReference type="KEGG" id="pkc:PKB_2928"/>
<evidence type="ECO:0008006" key="4">
    <source>
        <dbReference type="Google" id="ProtNLM"/>
    </source>
</evidence>
<dbReference type="PATRIC" id="fig|1301098.3.peg.2951"/>
<reference evidence="2 3" key="1">
    <citation type="submission" date="2013-03" db="EMBL/GenBank/DDBJ databases">
        <authorList>
            <person name="Linke B."/>
        </authorList>
    </citation>
    <scope>NUCLEOTIDE SEQUENCE [LARGE SCALE GENOMIC DNA]</scope>
    <source>
        <strain evidence="2 3">B13</strain>
    </source>
</reference>
<evidence type="ECO:0000256" key="1">
    <source>
        <dbReference type="SAM" id="SignalP"/>
    </source>
</evidence>